<reference evidence="8 9" key="1">
    <citation type="submission" date="2014-04" db="EMBL/GenBank/DDBJ databases">
        <authorList>
            <consortium name="DOE Joint Genome Institute"/>
            <person name="Kuo A."/>
            <person name="Girlanda M."/>
            <person name="Perotto S."/>
            <person name="Kohler A."/>
            <person name="Nagy L.G."/>
            <person name="Floudas D."/>
            <person name="Copeland A."/>
            <person name="Barry K.W."/>
            <person name="Cichocki N."/>
            <person name="Veneault-Fourrey C."/>
            <person name="LaButti K."/>
            <person name="Lindquist E.A."/>
            <person name="Lipzen A."/>
            <person name="Lundell T."/>
            <person name="Morin E."/>
            <person name="Murat C."/>
            <person name="Sun H."/>
            <person name="Tunlid A."/>
            <person name="Henrissat B."/>
            <person name="Grigoriev I.V."/>
            <person name="Hibbett D.S."/>
            <person name="Martin F."/>
            <person name="Nordberg H.P."/>
            <person name="Cantor M.N."/>
            <person name="Hua S.X."/>
        </authorList>
    </citation>
    <scope>NUCLEOTIDE SEQUENCE [LARGE SCALE GENOMIC DNA]</scope>
    <source>
        <strain evidence="8 9">MUT 4182</strain>
    </source>
</reference>
<keyword evidence="9" id="KW-1185">Reference proteome</keyword>
<organism evidence="8 9">
    <name type="scientific">Tulasnella calospora MUT 4182</name>
    <dbReference type="NCBI Taxonomy" id="1051891"/>
    <lineage>
        <taxon>Eukaryota</taxon>
        <taxon>Fungi</taxon>
        <taxon>Dikarya</taxon>
        <taxon>Basidiomycota</taxon>
        <taxon>Agaricomycotina</taxon>
        <taxon>Agaricomycetes</taxon>
        <taxon>Cantharellales</taxon>
        <taxon>Tulasnellaceae</taxon>
        <taxon>Tulasnella</taxon>
    </lineage>
</organism>
<evidence type="ECO:0000256" key="2">
    <source>
        <dbReference type="ARBA" id="ARBA00022448"/>
    </source>
</evidence>
<dbReference type="STRING" id="1051891.A0A0C3QL44"/>
<dbReference type="HOGENOM" id="CLU_2127109_0_0_1"/>
<dbReference type="SUPFAM" id="SSF103473">
    <property type="entry name" value="MFS general substrate transporter"/>
    <property type="match status" value="1"/>
</dbReference>
<dbReference type="OrthoDB" id="6339427at2759"/>
<proteinExistence type="predicted"/>
<dbReference type="GO" id="GO:0005366">
    <property type="term" value="F:myo-inositol:proton symporter activity"/>
    <property type="evidence" value="ECO:0007669"/>
    <property type="project" value="TreeGrafter"/>
</dbReference>
<dbReference type="PANTHER" id="PTHR48020">
    <property type="entry name" value="PROTON MYO-INOSITOL COTRANSPORTER"/>
    <property type="match status" value="1"/>
</dbReference>
<dbReference type="InterPro" id="IPR050814">
    <property type="entry name" value="Myo-inositol_Transporter"/>
</dbReference>
<keyword evidence="4 7" id="KW-0812">Transmembrane</keyword>
<dbReference type="PANTHER" id="PTHR48020:SF12">
    <property type="entry name" value="PROTON MYO-INOSITOL COTRANSPORTER"/>
    <property type="match status" value="1"/>
</dbReference>
<dbReference type="AlphaFoldDB" id="A0A0C3QL44"/>
<protein>
    <recommendedName>
        <fullName evidence="10">Major facilitator superfamily (MFS) profile domain-containing protein</fullName>
    </recommendedName>
</protein>
<dbReference type="GO" id="GO:1904679">
    <property type="term" value="P:myo-inositol import across plasma membrane"/>
    <property type="evidence" value="ECO:0007669"/>
    <property type="project" value="TreeGrafter"/>
</dbReference>
<dbReference type="GO" id="GO:0005886">
    <property type="term" value="C:plasma membrane"/>
    <property type="evidence" value="ECO:0007669"/>
    <property type="project" value="UniProtKB-SubCell"/>
</dbReference>
<evidence type="ECO:0000256" key="4">
    <source>
        <dbReference type="ARBA" id="ARBA00022692"/>
    </source>
</evidence>
<feature type="non-terminal residue" evidence="8">
    <location>
        <position position="1"/>
    </location>
</feature>
<evidence type="ECO:0000256" key="5">
    <source>
        <dbReference type="ARBA" id="ARBA00022989"/>
    </source>
</evidence>
<name>A0A0C3QL44_9AGAM</name>
<keyword evidence="5 7" id="KW-1133">Transmembrane helix</keyword>
<dbReference type="InterPro" id="IPR005828">
    <property type="entry name" value="MFS_sugar_transport-like"/>
</dbReference>
<evidence type="ECO:0000256" key="7">
    <source>
        <dbReference type="SAM" id="Phobius"/>
    </source>
</evidence>
<reference evidence="9" key="2">
    <citation type="submission" date="2015-01" db="EMBL/GenBank/DDBJ databases">
        <title>Evolutionary Origins and Diversification of the Mycorrhizal Mutualists.</title>
        <authorList>
            <consortium name="DOE Joint Genome Institute"/>
            <consortium name="Mycorrhizal Genomics Consortium"/>
            <person name="Kohler A."/>
            <person name="Kuo A."/>
            <person name="Nagy L.G."/>
            <person name="Floudas D."/>
            <person name="Copeland A."/>
            <person name="Barry K.W."/>
            <person name="Cichocki N."/>
            <person name="Veneault-Fourrey C."/>
            <person name="LaButti K."/>
            <person name="Lindquist E.A."/>
            <person name="Lipzen A."/>
            <person name="Lundell T."/>
            <person name="Morin E."/>
            <person name="Murat C."/>
            <person name="Riley R."/>
            <person name="Ohm R."/>
            <person name="Sun H."/>
            <person name="Tunlid A."/>
            <person name="Henrissat B."/>
            <person name="Grigoriev I.V."/>
            <person name="Hibbett D.S."/>
            <person name="Martin F."/>
        </authorList>
    </citation>
    <scope>NUCLEOTIDE SEQUENCE [LARGE SCALE GENOMIC DNA]</scope>
    <source>
        <strain evidence="9">MUT 4182</strain>
    </source>
</reference>
<feature type="transmembrane region" description="Helical" evidence="7">
    <location>
        <begin position="44"/>
        <end position="68"/>
    </location>
</feature>
<dbReference type="Proteomes" id="UP000054248">
    <property type="component" value="Unassembled WGS sequence"/>
</dbReference>
<keyword evidence="6 7" id="KW-0472">Membrane</keyword>
<dbReference type="Gene3D" id="1.20.1250.20">
    <property type="entry name" value="MFS general substrate transporter like domains"/>
    <property type="match status" value="1"/>
</dbReference>
<accession>A0A0C3QL44</accession>
<evidence type="ECO:0000313" key="8">
    <source>
        <dbReference type="EMBL" id="KIO28241.1"/>
    </source>
</evidence>
<comment type="subcellular location">
    <subcellularLocation>
        <location evidence="1">Cell membrane</location>
        <topology evidence="1">Multi-pass membrane protein</topology>
    </subcellularLocation>
</comment>
<evidence type="ECO:0000256" key="1">
    <source>
        <dbReference type="ARBA" id="ARBA00004651"/>
    </source>
</evidence>
<keyword evidence="3" id="KW-1003">Cell membrane</keyword>
<dbReference type="EMBL" id="KN822997">
    <property type="protein sequence ID" value="KIO28241.1"/>
    <property type="molecule type" value="Genomic_DNA"/>
</dbReference>
<evidence type="ECO:0008006" key="10">
    <source>
        <dbReference type="Google" id="ProtNLM"/>
    </source>
</evidence>
<sequence length="114" mass="12197">NVPWQQGELSALDVRGTGSSLATATNRAGNLIIGATYLSLIHKITAAGAFGFYAGLCILGWTFCLLCYPETAGLSLEEVAQIFKDDFGIRAAERLCREKADLRADADFYDTGAS</sequence>
<keyword evidence="2" id="KW-0813">Transport</keyword>
<evidence type="ECO:0000313" key="9">
    <source>
        <dbReference type="Proteomes" id="UP000054248"/>
    </source>
</evidence>
<dbReference type="Pfam" id="PF00083">
    <property type="entry name" value="Sugar_tr"/>
    <property type="match status" value="1"/>
</dbReference>
<evidence type="ECO:0000256" key="6">
    <source>
        <dbReference type="ARBA" id="ARBA00023136"/>
    </source>
</evidence>
<gene>
    <name evidence="8" type="ORF">M407DRAFT_72097</name>
</gene>
<evidence type="ECO:0000256" key="3">
    <source>
        <dbReference type="ARBA" id="ARBA00022475"/>
    </source>
</evidence>
<dbReference type="InterPro" id="IPR036259">
    <property type="entry name" value="MFS_trans_sf"/>
</dbReference>